<evidence type="ECO:0008006" key="4">
    <source>
        <dbReference type="Google" id="ProtNLM"/>
    </source>
</evidence>
<feature type="compositionally biased region" description="Basic and acidic residues" evidence="1">
    <location>
        <begin position="515"/>
        <end position="541"/>
    </location>
</feature>
<reference evidence="2 3" key="1">
    <citation type="journal article" date="2022" name="bioRxiv">
        <title>Genomics of Preaxostyla Flagellates Illuminates Evolutionary Transitions and the Path Towards Mitochondrial Loss.</title>
        <authorList>
            <person name="Novak L.V.F."/>
            <person name="Treitli S.C."/>
            <person name="Pyrih J."/>
            <person name="Halakuc P."/>
            <person name="Pipaliya S.V."/>
            <person name="Vacek V."/>
            <person name="Brzon O."/>
            <person name="Soukal P."/>
            <person name="Eme L."/>
            <person name="Dacks J.B."/>
            <person name="Karnkowska A."/>
            <person name="Elias M."/>
            <person name="Hampl V."/>
        </authorList>
    </citation>
    <scope>NUCLEOTIDE SEQUENCE [LARGE SCALE GENOMIC DNA]</scope>
    <source>
        <strain evidence="2">NAU3</strain>
        <tissue evidence="2">Gut</tissue>
    </source>
</reference>
<organism evidence="2 3">
    <name type="scientific">Blattamonas nauphoetae</name>
    <dbReference type="NCBI Taxonomy" id="2049346"/>
    <lineage>
        <taxon>Eukaryota</taxon>
        <taxon>Metamonada</taxon>
        <taxon>Preaxostyla</taxon>
        <taxon>Oxymonadida</taxon>
        <taxon>Blattamonas</taxon>
    </lineage>
</organism>
<proteinExistence type="predicted"/>
<sequence length="576" mass="63045">MKHPLFEVHNSTIALFSLHLEQLQAANIAHAGLNSNIVISDCVIDHDGSIFNLVTSNGGQVSIKSTQFHASSKFGTILDTLVFAPDSPVELTFSDLQIMNGEHTMTHPILSSPLATLTTINSCIFRNITDTSPGAITPSISTQAVISGLNVADCENAVDGLISINSNSHTSHLLNSTFQRTVRNAKISCIGDDLMICSHQYVDTRSVFRDAGTYSLTFVIFEGCLSYKDWGGSLYVEQDTHISDCMFKDSHSDMYFGGAIMHGGASLYINRTIFWICDAYNGDADGGAIRFDDVYAELGTTEVTDSYFLSNVGLSGGAINGRAAQCKIINCIFDDSIAYSFGGCICLWQTDTTYLEIKYNAFLRTLFQKIGTDIHFYDLDPAFDFEGKVIGLVTTSPIIDGGKCSFGIDCQQYQKTENTSIIRQVSLSTSSTKTVSADVDAASSFDGSTARSVQAAILSVANSAGNSVTITIDNTAKDLIEDLAERRRVRSISEVSRTQQWVRPLGDSYRKGRRVHAESRSNHVEKNNKTKNQRAERRHSTSTETIPCRVGGWSLFFALLNLRSLCSDLIQPSYEE</sequence>
<gene>
    <name evidence="2" type="ORF">BLNAU_11822</name>
</gene>
<dbReference type="Proteomes" id="UP001281761">
    <property type="component" value="Unassembled WGS sequence"/>
</dbReference>
<protein>
    <recommendedName>
        <fullName evidence="4">Right handed beta helix domain-containing protein</fullName>
    </recommendedName>
</protein>
<dbReference type="EMBL" id="JARBJD010000094">
    <property type="protein sequence ID" value="KAK2953197.1"/>
    <property type="molecule type" value="Genomic_DNA"/>
</dbReference>
<feature type="region of interest" description="Disordered" evidence="1">
    <location>
        <begin position="512"/>
        <end position="543"/>
    </location>
</feature>
<evidence type="ECO:0000313" key="2">
    <source>
        <dbReference type="EMBL" id="KAK2953197.1"/>
    </source>
</evidence>
<dbReference type="InterPro" id="IPR011050">
    <property type="entry name" value="Pectin_lyase_fold/virulence"/>
</dbReference>
<accession>A0ABQ9XL89</accession>
<comment type="caution">
    <text evidence="2">The sequence shown here is derived from an EMBL/GenBank/DDBJ whole genome shotgun (WGS) entry which is preliminary data.</text>
</comment>
<evidence type="ECO:0000256" key="1">
    <source>
        <dbReference type="SAM" id="MobiDB-lite"/>
    </source>
</evidence>
<dbReference type="SUPFAM" id="SSF51126">
    <property type="entry name" value="Pectin lyase-like"/>
    <property type="match status" value="1"/>
</dbReference>
<name>A0ABQ9XL89_9EUKA</name>
<evidence type="ECO:0000313" key="3">
    <source>
        <dbReference type="Proteomes" id="UP001281761"/>
    </source>
</evidence>
<keyword evidence="3" id="KW-1185">Reference proteome</keyword>